<evidence type="ECO:0000256" key="3">
    <source>
        <dbReference type="ARBA" id="ARBA00023163"/>
    </source>
</evidence>
<name>A0A537LZR4_9BACT</name>
<keyword evidence="2" id="KW-0805">Transcription regulation</keyword>
<dbReference type="CDD" id="cd06091">
    <property type="entry name" value="KOW_NusG"/>
    <property type="match status" value="1"/>
</dbReference>
<protein>
    <recommendedName>
        <fullName evidence="11">NusG-like N-terminal domain-containing protein</fullName>
    </recommendedName>
</protein>
<evidence type="ECO:0000259" key="5">
    <source>
        <dbReference type="SMART" id="SM00738"/>
    </source>
</evidence>
<comment type="caution">
    <text evidence="8">The sequence shown here is derived from an EMBL/GenBank/DDBJ whole genome shotgun (WGS) entry which is preliminary data.</text>
</comment>
<keyword evidence="1" id="KW-0889">Transcription antitermination</keyword>
<feature type="domain" description="NusG-like N-terminal" evidence="5">
    <location>
        <begin position="43"/>
        <end position="143"/>
    </location>
</feature>
<dbReference type="InterPro" id="IPR043425">
    <property type="entry name" value="NusG-like"/>
</dbReference>
<dbReference type="PANTHER" id="PTHR30265:SF4">
    <property type="entry name" value="KOW MOTIF FAMILY PROTEIN, EXPRESSED"/>
    <property type="match status" value="1"/>
</dbReference>
<evidence type="ECO:0000313" key="9">
    <source>
        <dbReference type="Proteomes" id="UP000315217"/>
    </source>
</evidence>
<accession>A0A537LZR4</accession>
<dbReference type="EMBL" id="VBAJ01000235">
    <property type="protein sequence ID" value="TMJ06144.1"/>
    <property type="molecule type" value="Genomic_DNA"/>
</dbReference>
<evidence type="ECO:0000256" key="2">
    <source>
        <dbReference type="ARBA" id="ARBA00023015"/>
    </source>
</evidence>
<organism evidence="8 9">
    <name type="scientific">Candidatus Segetimicrobium genomatis</name>
    <dbReference type="NCBI Taxonomy" id="2569760"/>
    <lineage>
        <taxon>Bacteria</taxon>
        <taxon>Bacillati</taxon>
        <taxon>Candidatus Sysuimicrobiota</taxon>
        <taxon>Candidatus Sysuimicrobiia</taxon>
        <taxon>Candidatus Sysuimicrobiales</taxon>
        <taxon>Candidatus Segetimicrobiaceae</taxon>
        <taxon>Candidatus Segetimicrobium</taxon>
    </lineage>
</organism>
<dbReference type="SUPFAM" id="SSF82679">
    <property type="entry name" value="N-utilization substance G protein NusG, N-terminal domain"/>
    <property type="match status" value="1"/>
</dbReference>
<evidence type="ECO:0000313" key="7">
    <source>
        <dbReference type="EMBL" id="TMJ06144.1"/>
    </source>
</evidence>
<sequence length="208" mass="23281">MVTTRFEPDTARTEGGEALPVATSITPSHPGRYDLAEATPVAGSRWYALWTRSHCERLVYDQLIARGFELFLPTVEVWSRRGGARRRIRVPMFSGYLFLRSAMDKAHYIEVRKARGLVAILGERWDRLSAVPDQEIEAVQTVVGARLPVLPHAYLQEGQRVRIIRGPLADVQGILVRQDPRRGLLVLSVALLQQSVAVEVDCTDVVPT</sequence>
<dbReference type="SMART" id="SM00739">
    <property type="entry name" value="KOW"/>
    <property type="match status" value="1"/>
</dbReference>
<dbReference type="InterPro" id="IPR036735">
    <property type="entry name" value="NGN_dom_sf"/>
</dbReference>
<dbReference type="GO" id="GO:0006354">
    <property type="term" value="P:DNA-templated transcription elongation"/>
    <property type="evidence" value="ECO:0007669"/>
    <property type="project" value="InterPro"/>
</dbReference>
<keyword evidence="3" id="KW-0804">Transcription</keyword>
<evidence type="ECO:0000313" key="8">
    <source>
        <dbReference type="EMBL" id="TMJ13520.1"/>
    </source>
</evidence>
<feature type="region of interest" description="Disordered" evidence="4">
    <location>
        <begin position="1"/>
        <end position="23"/>
    </location>
</feature>
<dbReference type="SUPFAM" id="SSF50104">
    <property type="entry name" value="Translation proteins SH3-like domain"/>
    <property type="match status" value="1"/>
</dbReference>
<reference evidence="9 10" key="1">
    <citation type="journal article" date="2019" name="Nat. Microbiol.">
        <title>Mediterranean grassland soil C-N compound turnover is dependent on rainfall and depth, and is mediated by genomically divergent microorganisms.</title>
        <authorList>
            <person name="Diamond S."/>
            <person name="Andeer P.F."/>
            <person name="Li Z."/>
            <person name="Crits-Christoph A."/>
            <person name="Burstein D."/>
            <person name="Anantharaman K."/>
            <person name="Lane K.R."/>
            <person name="Thomas B.C."/>
            <person name="Pan C."/>
            <person name="Northen T.R."/>
            <person name="Banfield J.F."/>
        </authorList>
    </citation>
    <scope>NUCLEOTIDE SEQUENCE [LARGE SCALE GENOMIC DNA]</scope>
    <source>
        <strain evidence="8">NP_1</strain>
        <strain evidence="7">NP_2</strain>
    </source>
</reference>
<proteinExistence type="predicted"/>
<dbReference type="InterPro" id="IPR005824">
    <property type="entry name" value="KOW"/>
</dbReference>
<dbReference type="SMART" id="SM00738">
    <property type="entry name" value="NGN"/>
    <property type="match status" value="1"/>
</dbReference>
<dbReference type="EMBL" id="VBAI01000006">
    <property type="protein sequence ID" value="TMJ13520.1"/>
    <property type="molecule type" value="Genomic_DNA"/>
</dbReference>
<dbReference type="Proteomes" id="UP000315217">
    <property type="component" value="Unassembled WGS sequence"/>
</dbReference>
<feature type="domain" description="KOW" evidence="6">
    <location>
        <begin position="154"/>
        <end position="181"/>
    </location>
</feature>
<dbReference type="Proteomes" id="UP000318661">
    <property type="component" value="Unassembled WGS sequence"/>
</dbReference>
<evidence type="ECO:0000256" key="4">
    <source>
        <dbReference type="SAM" id="MobiDB-lite"/>
    </source>
</evidence>
<dbReference type="Gene3D" id="3.30.70.940">
    <property type="entry name" value="NusG, N-terminal domain"/>
    <property type="match status" value="1"/>
</dbReference>
<gene>
    <name evidence="8" type="ORF">E6G98_00260</name>
    <name evidence="7" type="ORF">E6G99_09230</name>
</gene>
<evidence type="ECO:0000256" key="1">
    <source>
        <dbReference type="ARBA" id="ARBA00022814"/>
    </source>
</evidence>
<dbReference type="Pfam" id="PF02357">
    <property type="entry name" value="NusG"/>
    <property type="match status" value="1"/>
</dbReference>
<dbReference type="InterPro" id="IPR008991">
    <property type="entry name" value="Translation_prot_SH3-like_sf"/>
</dbReference>
<dbReference type="PANTHER" id="PTHR30265">
    <property type="entry name" value="RHO-INTERACTING TRANSCRIPTION TERMINATION FACTOR NUSG"/>
    <property type="match status" value="1"/>
</dbReference>
<feature type="compositionally biased region" description="Basic and acidic residues" evidence="4">
    <location>
        <begin position="1"/>
        <end position="15"/>
    </location>
</feature>
<dbReference type="GO" id="GO:0031564">
    <property type="term" value="P:transcription antitermination"/>
    <property type="evidence" value="ECO:0007669"/>
    <property type="project" value="UniProtKB-KW"/>
</dbReference>
<evidence type="ECO:0000259" key="6">
    <source>
        <dbReference type="SMART" id="SM00739"/>
    </source>
</evidence>
<evidence type="ECO:0000313" key="10">
    <source>
        <dbReference type="Proteomes" id="UP000318661"/>
    </source>
</evidence>
<evidence type="ECO:0008006" key="11">
    <source>
        <dbReference type="Google" id="ProtNLM"/>
    </source>
</evidence>
<dbReference type="InterPro" id="IPR006645">
    <property type="entry name" value="NGN-like_dom"/>
</dbReference>
<dbReference type="AlphaFoldDB" id="A0A537LZR4"/>